<comment type="pathway">
    <text evidence="6">Metabolic intermediate biosynthesis; acetyl-CoA biosynthesis; acetyl-CoA from acetate: step 1/2.</text>
</comment>
<dbReference type="GO" id="GO:0008776">
    <property type="term" value="F:acetate kinase activity"/>
    <property type="evidence" value="ECO:0007669"/>
    <property type="project" value="UniProtKB-UniRule"/>
</dbReference>
<evidence type="ECO:0000256" key="6">
    <source>
        <dbReference type="HAMAP-Rule" id="MF_00020"/>
    </source>
</evidence>
<dbReference type="OrthoDB" id="9802453at2"/>
<dbReference type="Gene3D" id="3.30.420.40">
    <property type="match status" value="2"/>
</dbReference>
<keyword evidence="6" id="KW-0460">Magnesium</keyword>
<evidence type="ECO:0000256" key="5">
    <source>
        <dbReference type="ARBA" id="ARBA00022840"/>
    </source>
</evidence>
<dbReference type="Proteomes" id="UP000044071">
    <property type="component" value="Unassembled WGS sequence"/>
</dbReference>
<comment type="catalytic activity">
    <reaction evidence="6">
        <text>acetate + ATP = acetyl phosphate + ADP</text>
        <dbReference type="Rhea" id="RHEA:11352"/>
        <dbReference type="ChEBI" id="CHEBI:22191"/>
        <dbReference type="ChEBI" id="CHEBI:30089"/>
        <dbReference type="ChEBI" id="CHEBI:30616"/>
        <dbReference type="ChEBI" id="CHEBI:456216"/>
        <dbReference type="EC" id="2.7.2.1"/>
    </reaction>
</comment>
<dbReference type="GO" id="GO:0005524">
    <property type="term" value="F:ATP binding"/>
    <property type="evidence" value="ECO:0007669"/>
    <property type="project" value="UniProtKB-KW"/>
</dbReference>
<dbReference type="Pfam" id="PF00871">
    <property type="entry name" value="Acetate_kinase"/>
    <property type="match status" value="1"/>
</dbReference>
<dbReference type="PANTHER" id="PTHR21060">
    <property type="entry name" value="ACETATE KINASE"/>
    <property type="match status" value="1"/>
</dbReference>
<feature type="site" description="Transition state stabilizer" evidence="6">
    <location>
        <position position="233"/>
    </location>
</feature>
<dbReference type="SUPFAM" id="SSF53067">
    <property type="entry name" value="Actin-like ATPase domain"/>
    <property type="match status" value="2"/>
</dbReference>
<evidence type="ECO:0000313" key="8">
    <source>
        <dbReference type="EMBL" id="CDZ78304.1"/>
    </source>
</evidence>
<feature type="binding site" evidence="6">
    <location>
        <position position="83"/>
    </location>
    <ligand>
        <name>substrate</name>
    </ligand>
</feature>
<dbReference type="InterPro" id="IPR000890">
    <property type="entry name" value="Aliphatic_acid_kin_short-chain"/>
</dbReference>
<dbReference type="PIRSF" id="PIRSF000722">
    <property type="entry name" value="Acetate_prop_kin"/>
    <property type="match status" value="1"/>
</dbReference>
<dbReference type="InterPro" id="IPR023865">
    <property type="entry name" value="Aliphatic_acid_kinase_CS"/>
</dbReference>
<comment type="cofactor">
    <cofactor evidence="6">
        <name>Mg(2+)</name>
        <dbReference type="ChEBI" id="CHEBI:18420"/>
    </cofactor>
    <cofactor evidence="6">
        <name>Mn(2+)</name>
        <dbReference type="ChEBI" id="CHEBI:29035"/>
    </cofactor>
    <text evidence="6">Mg(2+). Can also accept Mn(2+).</text>
</comment>
<comment type="subunit">
    <text evidence="6">Homodimer.</text>
</comment>
<comment type="subcellular location">
    <subcellularLocation>
        <location evidence="6">Cytoplasm</location>
    </subcellularLocation>
</comment>
<keyword evidence="2 6" id="KW-0808">Transferase</keyword>
<accession>A0A078L2G6</accession>
<keyword evidence="3 6" id="KW-0547">Nucleotide-binding</keyword>
<keyword evidence="6" id="KW-0479">Metal-binding</keyword>
<dbReference type="AlphaFoldDB" id="A0A078L2G6"/>
<keyword evidence="4 6" id="KW-0418">Kinase</keyword>
<organism evidence="8 9">
    <name type="scientific">Legionella massiliensis</name>
    <dbReference type="NCBI Taxonomy" id="1034943"/>
    <lineage>
        <taxon>Bacteria</taxon>
        <taxon>Pseudomonadati</taxon>
        <taxon>Pseudomonadota</taxon>
        <taxon>Gammaproteobacteria</taxon>
        <taxon>Legionellales</taxon>
        <taxon>Legionellaceae</taxon>
        <taxon>Legionella</taxon>
    </lineage>
</organism>
<dbReference type="GO" id="GO:0006085">
    <property type="term" value="P:acetyl-CoA biosynthetic process"/>
    <property type="evidence" value="ECO:0007669"/>
    <property type="project" value="UniProtKB-UniRule"/>
</dbReference>
<keyword evidence="5 6" id="KW-0067">ATP-binding</keyword>
<dbReference type="GO" id="GO:0000287">
    <property type="term" value="F:magnesium ion binding"/>
    <property type="evidence" value="ECO:0007669"/>
    <property type="project" value="UniProtKB-UniRule"/>
</dbReference>
<comment type="similarity">
    <text evidence="1 6 7">Belongs to the acetokinase family.</text>
</comment>
<evidence type="ECO:0000313" key="9">
    <source>
        <dbReference type="Proteomes" id="UP000044071"/>
    </source>
</evidence>
<proteinExistence type="inferred from homology"/>
<feature type="binding site" evidence="6">
    <location>
        <begin position="200"/>
        <end position="204"/>
    </location>
    <ligand>
        <name>ATP</name>
        <dbReference type="ChEBI" id="CHEBI:30616"/>
    </ligand>
</feature>
<dbReference type="HAMAP" id="MF_00020">
    <property type="entry name" value="Acetate_kinase"/>
    <property type="match status" value="1"/>
</dbReference>
<keyword evidence="6" id="KW-0963">Cytoplasm</keyword>
<dbReference type="InterPro" id="IPR004372">
    <property type="entry name" value="Ac/propionate_kinase"/>
</dbReference>
<dbReference type="PROSITE" id="PS01075">
    <property type="entry name" value="ACETATE_KINASE_1"/>
    <property type="match status" value="1"/>
</dbReference>
<evidence type="ECO:0000256" key="1">
    <source>
        <dbReference type="ARBA" id="ARBA00008748"/>
    </source>
</evidence>
<comment type="function">
    <text evidence="6">Catalyzes the formation of acetyl phosphate from acetate and ATP. Can also catalyze the reverse reaction.</text>
</comment>
<dbReference type="PANTHER" id="PTHR21060:SF15">
    <property type="entry name" value="ACETATE KINASE-RELATED"/>
    <property type="match status" value="1"/>
</dbReference>
<dbReference type="GO" id="GO:0005737">
    <property type="term" value="C:cytoplasm"/>
    <property type="evidence" value="ECO:0007669"/>
    <property type="project" value="UniProtKB-SubCell"/>
</dbReference>
<dbReference type="EC" id="2.7.2.1" evidence="6"/>
<evidence type="ECO:0000256" key="7">
    <source>
        <dbReference type="RuleBase" id="RU003835"/>
    </source>
</evidence>
<feature type="active site" description="Proton donor/acceptor" evidence="6">
    <location>
        <position position="140"/>
    </location>
</feature>
<reference evidence="8 9" key="1">
    <citation type="submission" date="2014-06" db="EMBL/GenBank/DDBJ databases">
        <authorList>
            <person name="Urmite Genomes Urmite Genomes"/>
        </authorList>
    </citation>
    <scope>NUCLEOTIDE SEQUENCE [LARGE SCALE GENOMIC DNA]</scope>
</reference>
<dbReference type="UniPathway" id="UPA00340">
    <property type="reaction ID" value="UER00458"/>
</dbReference>
<gene>
    <name evidence="8" type="primary">ackA_1</name>
    <name evidence="6" type="synonym">ackA</name>
    <name evidence="8" type="ORF">BN59_02614</name>
</gene>
<evidence type="ECO:0000256" key="4">
    <source>
        <dbReference type="ARBA" id="ARBA00022777"/>
    </source>
</evidence>
<sequence>MSILTLNAGSSSIKYKVYDETLTPLVSGLIEGIGESESAWHHSRESKETSYQQFKSHEEAFRALADKLKQELKDHPVKGVGHRVVHGGNNYFLPTVIDAKVLAEIKNLAKLAPIHNPVNALGIEFAQWHYPKATHVAIFDSGFHHSMPPHVRHYAINTTIADRYQIRRYGFHGINHEYVVKQAANFLNKPLETCNFITLHLGNGASACLVKNGKSFDTTMGMTPLAGLVMGTRCGDIDPAIIFYLQEQGMSIVEVDKLLNKQSGLKGIADENDMRKLIARAQANDEAAILALEIYIYAIQKTIGAYCSQLAKLDALIFTGGVGENAALIREKTLLPLEHLGFELDQQLNCIRSDNSCHQISQRGKPVLVIRGDEEVLMAEKVGDLINLRVD</sequence>
<dbReference type="NCBIfam" id="TIGR00016">
    <property type="entry name" value="ackA"/>
    <property type="match status" value="1"/>
</dbReference>
<dbReference type="EMBL" id="CCSB01000003">
    <property type="protein sequence ID" value="CDZ78304.1"/>
    <property type="molecule type" value="Genomic_DNA"/>
</dbReference>
<dbReference type="CDD" id="cd24010">
    <property type="entry name" value="ASKHA_NBD_AcK_PK"/>
    <property type="match status" value="1"/>
</dbReference>
<dbReference type="InterPro" id="IPR043129">
    <property type="entry name" value="ATPase_NBD"/>
</dbReference>
<keyword evidence="9" id="KW-1185">Reference proteome</keyword>
<dbReference type="RefSeq" id="WP_043874823.1">
    <property type="nucleotide sequence ID" value="NZ_CCVW01000003.1"/>
</dbReference>
<evidence type="ECO:0000256" key="3">
    <source>
        <dbReference type="ARBA" id="ARBA00022741"/>
    </source>
</evidence>
<dbReference type="STRING" id="1034943.BN59_02614"/>
<feature type="binding site" evidence="6">
    <location>
        <position position="7"/>
    </location>
    <ligand>
        <name>Mg(2+)</name>
        <dbReference type="ChEBI" id="CHEBI:18420"/>
    </ligand>
</feature>
<name>A0A078L2G6_9GAMM</name>
<dbReference type="eggNOG" id="COG0282">
    <property type="taxonomic scope" value="Bacteria"/>
</dbReference>
<evidence type="ECO:0000256" key="2">
    <source>
        <dbReference type="ARBA" id="ARBA00022679"/>
    </source>
</evidence>
<feature type="binding site" evidence="6">
    <location>
        <position position="374"/>
    </location>
    <ligand>
        <name>Mg(2+)</name>
        <dbReference type="ChEBI" id="CHEBI:18420"/>
    </ligand>
</feature>
<feature type="binding site" evidence="6">
    <location>
        <position position="14"/>
    </location>
    <ligand>
        <name>ATP</name>
        <dbReference type="ChEBI" id="CHEBI:30616"/>
    </ligand>
</feature>
<feature type="binding site" evidence="6">
    <location>
        <begin position="273"/>
        <end position="275"/>
    </location>
    <ligand>
        <name>ATP</name>
        <dbReference type="ChEBI" id="CHEBI:30616"/>
    </ligand>
</feature>
<feature type="binding site" evidence="6">
    <location>
        <begin position="321"/>
        <end position="325"/>
    </location>
    <ligand>
        <name>ATP</name>
        <dbReference type="ChEBI" id="CHEBI:30616"/>
    </ligand>
</feature>
<protein>
    <recommendedName>
        <fullName evidence="6">Acetate kinase</fullName>
        <ecNumber evidence="6">2.7.2.1</ecNumber>
    </recommendedName>
    <alternativeName>
        <fullName evidence="6">Acetokinase</fullName>
    </alternativeName>
</protein>
<dbReference type="PRINTS" id="PR00471">
    <property type="entry name" value="ACETATEKNASE"/>
</dbReference>
<dbReference type="GO" id="GO:0006083">
    <property type="term" value="P:acetate metabolic process"/>
    <property type="evidence" value="ECO:0007669"/>
    <property type="project" value="TreeGrafter"/>
</dbReference>
<feature type="site" description="Transition state stabilizer" evidence="6">
    <location>
        <position position="172"/>
    </location>
</feature>